<organism evidence="5 6">
    <name type="scientific">Dyella soli</name>
    <dbReference type="NCBI Taxonomy" id="522319"/>
    <lineage>
        <taxon>Bacteria</taxon>
        <taxon>Pseudomonadati</taxon>
        <taxon>Pseudomonadota</taxon>
        <taxon>Gammaproteobacteria</taxon>
        <taxon>Lysobacterales</taxon>
        <taxon>Rhodanobacteraceae</taxon>
        <taxon>Dyella</taxon>
    </lineage>
</organism>
<dbReference type="Proteomes" id="UP000291822">
    <property type="component" value="Unassembled WGS sequence"/>
</dbReference>
<evidence type="ECO:0000259" key="3">
    <source>
        <dbReference type="Pfam" id="PF25964"/>
    </source>
</evidence>
<evidence type="ECO:0000256" key="1">
    <source>
        <dbReference type="SAM" id="Phobius"/>
    </source>
</evidence>
<reference evidence="5 6" key="1">
    <citation type="submission" date="2019-02" db="EMBL/GenBank/DDBJ databases">
        <title>Dyella amyloliquefaciens sp. nov., isolated from forest soil.</title>
        <authorList>
            <person name="Gao Z.-H."/>
            <person name="Qiu L.-H."/>
        </authorList>
    </citation>
    <scope>NUCLEOTIDE SEQUENCE [LARGE SCALE GENOMIC DNA]</scope>
    <source>
        <strain evidence="5 6">KACC 12747</strain>
    </source>
</reference>
<dbReference type="InterPro" id="IPR058835">
    <property type="entry name" value="BSH_ALG44"/>
</dbReference>
<feature type="domain" description="ALG44 beta-barrel" evidence="4">
    <location>
        <begin position="296"/>
        <end position="388"/>
    </location>
</feature>
<sequence length="412" mass="45581">MAHESVNVVHETEVERQHPRVRIPATLHLEVRGQEQTFRLIDISAGGFAFHGRGNSYDIGRMYRGTLRFAIDPMGMTLPVSFRVRNFDPANQRVGVTFEDLDERQTTLLRQLINAYIAGEVVTVGDVITTLSRNNFTRARTQQVARKPQPQRTRSRAFTLTGVFFLVGLAAFTYAFSRLYGVLFINHAIAAKVAAPSFAIAMPRDGTYFNLIPPNGKVKKGQPIGTFQAAMLDVVQNDPGSLHLTPQQLSDLMGETLKGTLSSPCDCTVQQKFALDSQYVNRNQPLVTLLPEDAKPYVLARFHFDSMQDLRVGRTVAFQVSGESHERYGTIRQVRLLPTPIGNDERGSASDIRGLDSPGTVSDVLAQIEPTEALPRAMIDQPVDVQLGDPRSAIAGPIDEGVRRVRAMLAKL</sequence>
<evidence type="ECO:0000313" key="5">
    <source>
        <dbReference type="EMBL" id="TCI12973.1"/>
    </source>
</evidence>
<dbReference type="Gene3D" id="2.40.10.220">
    <property type="entry name" value="predicted glycosyltransferase like domains"/>
    <property type="match status" value="1"/>
</dbReference>
<evidence type="ECO:0000313" key="6">
    <source>
        <dbReference type="Proteomes" id="UP000291822"/>
    </source>
</evidence>
<keyword evidence="6" id="KW-1185">Reference proteome</keyword>
<keyword evidence="1" id="KW-0812">Transmembrane</keyword>
<keyword evidence="1" id="KW-1133">Transmembrane helix</keyword>
<comment type="caution">
    <text evidence="5">The sequence shown here is derived from an EMBL/GenBank/DDBJ whole genome shotgun (WGS) entry which is preliminary data.</text>
</comment>
<feature type="domain" description="PilZ" evidence="2">
    <location>
        <begin position="16"/>
        <end position="114"/>
    </location>
</feature>
<dbReference type="Pfam" id="PF07238">
    <property type="entry name" value="PilZ"/>
    <property type="match status" value="1"/>
</dbReference>
<dbReference type="InterPro" id="IPR009875">
    <property type="entry name" value="PilZ_domain"/>
</dbReference>
<evidence type="ECO:0000259" key="2">
    <source>
        <dbReference type="Pfam" id="PF07238"/>
    </source>
</evidence>
<keyword evidence="1" id="KW-0472">Membrane</keyword>
<dbReference type="EMBL" id="SJTG01000001">
    <property type="protein sequence ID" value="TCI12973.1"/>
    <property type="molecule type" value="Genomic_DNA"/>
</dbReference>
<proteinExistence type="predicted"/>
<dbReference type="AlphaFoldDB" id="A0A4R0YU88"/>
<accession>A0A4R0YU88</accession>
<dbReference type="SUPFAM" id="SSF141371">
    <property type="entry name" value="PilZ domain-like"/>
    <property type="match status" value="1"/>
</dbReference>
<gene>
    <name evidence="5" type="ORF">EZM97_06575</name>
</gene>
<evidence type="ECO:0000259" key="4">
    <source>
        <dbReference type="Pfam" id="PF25965"/>
    </source>
</evidence>
<protein>
    <submittedName>
        <fullName evidence="5">PilZ domain-containing protein</fullName>
    </submittedName>
</protein>
<dbReference type="RefSeq" id="WP_131150245.1">
    <property type="nucleotide sequence ID" value="NZ_SJTG01000001.1"/>
</dbReference>
<feature type="domain" description="ALG44 barrel-sandwich hybrid" evidence="3">
    <location>
        <begin position="199"/>
        <end position="293"/>
    </location>
</feature>
<feature type="transmembrane region" description="Helical" evidence="1">
    <location>
        <begin position="157"/>
        <end position="176"/>
    </location>
</feature>
<dbReference type="Pfam" id="PF25965">
    <property type="entry name" value="Beta-barrel_ALG44"/>
    <property type="match status" value="1"/>
</dbReference>
<name>A0A4R0YU88_9GAMM</name>
<dbReference type="GO" id="GO:0035438">
    <property type="term" value="F:cyclic-di-GMP binding"/>
    <property type="evidence" value="ECO:0007669"/>
    <property type="project" value="InterPro"/>
</dbReference>
<dbReference type="InterPro" id="IPR058834">
    <property type="entry name" value="Beta-barrel_ALG44"/>
</dbReference>
<dbReference type="Pfam" id="PF25964">
    <property type="entry name" value="BSH_ALG44"/>
    <property type="match status" value="1"/>
</dbReference>